<evidence type="ECO:0000313" key="3">
    <source>
        <dbReference type="Proteomes" id="UP000449906"/>
    </source>
</evidence>
<sequence>MTAPPHGSRLSDDLVELLGVLDRTPAPRGRERLAAAALAQWCGARWPAITWTVQPYGAEGANLVAHAGPGPLLYSHLDTSLDGDGISDPLVTGRDDPVGPLRIVDGTAEGFGLGVARAPAAAAVAAFAAAGRGTLLLAGSGTHRRGGRGEGVRAFLADAPELPSAIVAKGGPRGLLWEEPGAAYLQVRVTGTSGAALAPDSATPSGGVLRHAGVVLDAVERWRERYLASRVPVGQVGAQVGVGALRAGWPDKPDLLPAELLVDLYVVTVPGERPSRLATELTACLHALLAATPLAGCGCEVEVEWLHGAQATGARAPVVRAAQDAWEHVFGEPPAPVTGWTGSTDGVVLREHGIDTVRVGPQSVRSSSDPRRDVVDLAELERYRELYTALLAGDHHPHQRAPRARHDHEHHH</sequence>
<organism evidence="2 3">
    <name type="scientific">Nocardioides simplex</name>
    <name type="common">Arthrobacter simplex</name>
    <dbReference type="NCBI Taxonomy" id="2045"/>
    <lineage>
        <taxon>Bacteria</taxon>
        <taxon>Bacillati</taxon>
        <taxon>Actinomycetota</taxon>
        <taxon>Actinomycetes</taxon>
        <taxon>Propionibacteriales</taxon>
        <taxon>Nocardioidaceae</taxon>
        <taxon>Pimelobacter</taxon>
    </lineage>
</organism>
<dbReference type="SUPFAM" id="SSF53187">
    <property type="entry name" value="Zn-dependent exopeptidases"/>
    <property type="match status" value="1"/>
</dbReference>
<accession>A0A7J5E2X0</accession>
<dbReference type="RefSeq" id="WP_151579950.1">
    <property type="nucleotide sequence ID" value="NZ_WBVM01000001.1"/>
</dbReference>
<name>A0A7J5E2X0_NOCSI</name>
<dbReference type="AlphaFoldDB" id="A0A7J5E2X0"/>
<dbReference type="Gene3D" id="3.40.630.10">
    <property type="entry name" value="Zn peptidases"/>
    <property type="match status" value="2"/>
</dbReference>
<reference evidence="2 3" key="1">
    <citation type="submission" date="2019-09" db="EMBL/GenBank/DDBJ databases">
        <title>Pimelobacter sp. isolated from Paulinella.</title>
        <authorList>
            <person name="Jeong S.E."/>
        </authorList>
    </citation>
    <scope>NUCLEOTIDE SEQUENCE [LARGE SCALE GENOMIC DNA]</scope>
    <source>
        <strain evidence="2 3">Pch-N</strain>
    </source>
</reference>
<evidence type="ECO:0000313" key="2">
    <source>
        <dbReference type="EMBL" id="KAB2812609.1"/>
    </source>
</evidence>
<evidence type="ECO:0000256" key="1">
    <source>
        <dbReference type="SAM" id="MobiDB-lite"/>
    </source>
</evidence>
<dbReference type="GO" id="GO:0016787">
    <property type="term" value="F:hydrolase activity"/>
    <property type="evidence" value="ECO:0007669"/>
    <property type="project" value="UniProtKB-KW"/>
</dbReference>
<dbReference type="Proteomes" id="UP000449906">
    <property type="component" value="Unassembled WGS sequence"/>
</dbReference>
<feature type="region of interest" description="Disordered" evidence="1">
    <location>
        <begin position="391"/>
        <end position="412"/>
    </location>
</feature>
<dbReference type="SMR" id="A0A7J5E2X0"/>
<proteinExistence type="predicted"/>
<keyword evidence="2" id="KW-0378">Hydrolase</keyword>
<dbReference type="EMBL" id="WBVM01000001">
    <property type="protein sequence ID" value="KAB2812609.1"/>
    <property type="molecule type" value="Genomic_DNA"/>
</dbReference>
<gene>
    <name evidence="2" type="ORF">F9L07_12715</name>
</gene>
<feature type="compositionally biased region" description="Basic residues" evidence="1">
    <location>
        <begin position="397"/>
        <end position="412"/>
    </location>
</feature>
<protein>
    <submittedName>
        <fullName evidence="2">M20/M25/M40 family metallo-hydrolase</fullName>
    </submittedName>
</protein>
<comment type="caution">
    <text evidence="2">The sequence shown here is derived from an EMBL/GenBank/DDBJ whole genome shotgun (WGS) entry which is preliminary data.</text>
</comment>